<keyword evidence="6 12" id="KW-0328">Glycosyltransferase</keyword>
<comment type="similarity">
    <text evidence="3 12">Belongs to the PIGV family.</text>
</comment>
<keyword evidence="10 12" id="KW-1133">Transmembrane helix</keyword>
<dbReference type="PANTHER" id="PTHR12468:SF2">
    <property type="entry name" value="GPI MANNOSYLTRANSFERASE 2"/>
    <property type="match status" value="1"/>
</dbReference>
<feature type="transmembrane region" description="Helical" evidence="12">
    <location>
        <begin position="25"/>
        <end position="44"/>
    </location>
</feature>
<dbReference type="EC" id="2.4.1.-" evidence="12"/>
<keyword evidence="5 12" id="KW-0337">GPI-anchor biosynthesis</keyword>
<evidence type="ECO:0000256" key="6">
    <source>
        <dbReference type="ARBA" id="ARBA00022676"/>
    </source>
</evidence>
<dbReference type="Pfam" id="PF04188">
    <property type="entry name" value="Mannosyl_trans2"/>
    <property type="match status" value="1"/>
</dbReference>
<evidence type="ECO:0000313" key="14">
    <source>
        <dbReference type="Proteomes" id="UP001149813"/>
    </source>
</evidence>
<feature type="transmembrane region" description="Helical" evidence="12">
    <location>
        <begin position="255"/>
        <end position="280"/>
    </location>
</feature>
<dbReference type="GO" id="GO:0031501">
    <property type="term" value="C:mannosyltransferase complex"/>
    <property type="evidence" value="ECO:0007669"/>
    <property type="project" value="TreeGrafter"/>
</dbReference>
<evidence type="ECO:0000256" key="1">
    <source>
        <dbReference type="ARBA" id="ARBA00004477"/>
    </source>
</evidence>
<evidence type="ECO:0000256" key="5">
    <source>
        <dbReference type="ARBA" id="ARBA00022502"/>
    </source>
</evidence>
<evidence type="ECO:0000256" key="9">
    <source>
        <dbReference type="ARBA" id="ARBA00022824"/>
    </source>
</evidence>
<keyword evidence="11 12" id="KW-0472">Membrane</keyword>
<evidence type="ECO:0000256" key="7">
    <source>
        <dbReference type="ARBA" id="ARBA00022679"/>
    </source>
</evidence>
<comment type="function">
    <text evidence="12">Mannosyltransferase involved in glycosylphosphatidylinositol-anchor biosynthesis.</text>
</comment>
<dbReference type="GO" id="GO:0005789">
    <property type="term" value="C:endoplasmic reticulum membrane"/>
    <property type="evidence" value="ECO:0007669"/>
    <property type="project" value="UniProtKB-SubCell"/>
</dbReference>
<dbReference type="Proteomes" id="UP001149813">
    <property type="component" value="Unassembled WGS sequence"/>
</dbReference>
<evidence type="ECO:0000256" key="2">
    <source>
        <dbReference type="ARBA" id="ARBA00004687"/>
    </source>
</evidence>
<feature type="transmembrane region" description="Helical" evidence="12">
    <location>
        <begin position="209"/>
        <end position="235"/>
    </location>
</feature>
<evidence type="ECO:0000256" key="11">
    <source>
        <dbReference type="ARBA" id="ARBA00023136"/>
    </source>
</evidence>
<protein>
    <recommendedName>
        <fullName evidence="4 12">GPI mannosyltransferase 2</fullName>
        <ecNumber evidence="12">2.4.1.-</ecNumber>
    </recommendedName>
</protein>
<comment type="caution">
    <text evidence="13">The sequence shown here is derived from an EMBL/GenBank/DDBJ whole genome shotgun (WGS) entry which is preliminary data.</text>
</comment>
<feature type="transmembrane region" description="Helical" evidence="12">
    <location>
        <begin position="455"/>
        <end position="479"/>
    </location>
</feature>
<evidence type="ECO:0000256" key="12">
    <source>
        <dbReference type="RuleBase" id="RU363112"/>
    </source>
</evidence>
<evidence type="ECO:0000256" key="3">
    <source>
        <dbReference type="ARBA" id="ARBA00008698"/>
    </source>
</evidence>
<evidence type="ECO:0000256" key="4">
    <source>
        <dbReference type="ARBA" id="ARBA00013795"/>
    </source>
</evidence>
<evidence type="ECO:0000256" key="8">
    <source>
        <dbReference type="ARBA" id="ARBA00022692"/>
    </source>
</evidence>
<proteinExistence type="inferred from homology"/>
<dbReference type="GO" id="GO:0000009">
    <property type="term" value="F:alpha-1,6-mannosyltransferase activity"/>
    <property type="evidence" value="ECO:0007669"/>
    <property type="project" value="InterPro"/>
</dbReference>
<dbReference type="PANTHER" id="PTHR12468">
    <property type="entry name" value="GPI MANNOSYLTRANSFERASE 2"/>
    <property type="match status" value="1"/>
</dbReference>
<dbReference type="OrthoDB" id="10252502at2759"/>
<name>A0A9W8CSV6_9FUNG</name>
<dbReference type="AlphaFoldDB" id="A0A9W8CSV6"/>
<dbReference type="EMBL" id="JANBOJ010000084">
    <property type="protein sequence ID" value="KAJ1723026.1"/>
    <property type="molecule type" value="Genomic_DNA"/>
</dbReference>
<gene>
    <name evidence="13" type="primary">GPI18</name>
    <name evidence="13" type="ORF">LPJ53_002597</name>
</gene>
<reference evidence="13" key="1">
    <citation type="submission" date="2022-07" db="EMBL/GenBank/DDBJ databases">
        <title>Phylogenomic reconstructions and comparative analyses of Kickxellomycotina fungi.</title>
        <authorList>
            <person name="Reynolds N.K."/>
            <person name="Stajich J.E."/>
            <person name="Barry K."/>
            <person name="Grigoriev I.V."/>
            <person name="Crous P."/>
            <person name="Smith M.E."/>
        </authorList>
    </citation>
    <scope>NUCLEOTIDE SEQUENCE</scope>
    <source>
        <strain evidence="13">NBRC 32514</strain>
    </source>
</reference>
<organism evidence="13 14">
    <name type="scientific">Coemansia erecta</name>
    <dbReference type="NCBI Taxonomy" id="147472"/>
    <lineage>
        <taxon>Eukaryota</taxon>
        <taxon>Fungi</taxon>
        <taxon>Fungi incertae sedis</taxon>
        <taxon>Zoopagomycota</taxon>
        <taxon>Kickxellomycotina</taxon>
        <taxon>Kickxellomycetes</taxon>
        <taxon>Kickxellales</taxon>
        <taxon>Kickxellaceae</taxon>
        <taxon>Coemansia</taxon>
    </lineage>
</organism>
<feature type="transmembrane region" description="Helical" evidence="12">
    <location>
        <begin position="167"/>
        <end position="200"/>
    </location>
</feature>
<comment type="subcellular location">
    <subcellularLocation>
        <location evidence="1 12">Endoplasmic reticulum membrane</location>
        <topology evidence="1 12">Multi-pass membrane protein</topology>
    </subcellularLocation>
</comment>
<keyword evidence="14" id="KW-1185">Reference proteome</keyword>
<feature type="transmembrane region" description="Helical" evidence="12">
    <location>
        <begin position="133"/>
        <end position="155"/>
    </location>
</feature>
<comment type="pathway">
    <text evidence="2 12">Glycolipid biosynthesis; glycosylphosphatidylinositol-anchor biosynthesis.</text>
</comment>
<accession>A0A9W8CSV6</accession>
<keyword evidence="7 12" id="KW-0808">Transferase</keyword>
<dbReference type="InterPro" id="IPR007315">
    <property type="entry name" value="PIG-V/Gpi18"/>
</dbReference>
<evidence type="ECO:0000256" key="10">
    <source>
        <dbReference type="ARBA" id="ARBA00022989"/>
    </source>
</evidence>
<keyword evidence="9 12" id="KW-0256">Endoplasmic reticulum</keyword>
<evidence type="ECO:0000313" key="13">
    <source>
        <dbReference type="EMBL" id="KAJ1723026.1"/>
    </source>
</evidence>
<dbReference type="GO" id="GO:0006506">
    <property type="term" value="P:GPI anchor biosynthetic process"/>
    <property type="evidence" value="ECO:0007669"/>
    <property type="project" value="UniProtKB-KW"/>
</dbReference>
<keyword evidence="8 12" id="KW-0812">Transmembrane</keyword>
<feature type="transmembrane region" description="Helical" evidence="12">
    <location>
        <begin position="337"/>
        <end position="357"/>
    </location>
</feature>
<sequence>MVSSSADTASICACSRSRIRKVVQYAVLSRAVALLLGAVSNAIVSDYDSSLSVILSAPAGDVNSTAISALCNRFARGLAQVVVRWDAFYFVHIADAGYVYEQEHAFFPLLPLLMRMLNSTVLLPLASAVGRQLSLIVAGVIVSNVSFVLAAATLYKLGAETMRNERLAYIAALMYVIAPSNIFMSAVCTESLFALVVFLAMLFIGRRNYLLAAGCLGISGLCRSNGLVYAGFFIWNMVIRGDIWQGYAANSGNRLVAALVRRMLAALLLVGLSAAGFVAFEVYGRNRLCNGPAALADVLSKRPYCTSTWSTIYGFVQAEYWNVGFLRYYTLQQLPNFLLAAPMIALSLAGLWTYLAYDPVRLATLGWIHGGRSLGAKPDTADAVAAAYFGAELLPHMYLWALLLGVATTTMHVQVITRFFSSVPAVFWFAAHVVAKAAARKEGLASAQASRSKRWASWIVVGYFVGYGLVGVVLFSNFFPPA</sequence>
<dbReference type="GO" id="GO:0004376">
    <property type="term" value="F:GPI mannosyltransferase activity"/>
    <property type="evidence" value="ECO:0007669"/>
    <property type="project" value="InterPro"/>
</dbReference>
<feature type="transmembrane region" description="Helical" evidence="12">
    <location>
        <begin position="105"/>
        <end position="126"/>
    </location>
</feature>